<dbReference type="SUPFAM" id="SSF54523">
    <property type="entry name" value="Pili subunits"/>
    <property type="match status" value="1"/>
</dbReference>
<dbReference type="PANTHER" id="PTHR30093">
    <property type="entry name" value="GENERAL SECRETION PATHWAY PROTEIN G"/>
    <property type="match status" value="1"/>
</dbReference>
<dbReference type="InParanoid" id="A0A517SI30"/>
<dbReference type="PANTHER" id="PTHR30093:SF2">
    <property type="entry name" value="TYPE II SECRETION SYSTEM PROTEIN H"/>
    <property type="match status" value="1"/>
</dbReference>
<dbReference type="NCBIfam" id="TIGR02532">
    <property type="entry name" value="IV_pilin_GFxxxE"/>
    <property type="match status" value="1"/>
</dbReference>
<evidence type="ECO:0000259" key="1">
    <source>
        <dbReference type="Pfam" id="PF07596"/>
    </source>
</evidence>
<dbReference type="EMBL" id="CP036271">
    <property type="protein sequence ID" value="QDT55779.1"/>
    <property type="molecule type" value="Genomic_DNA"/>
</dbReference>
<dbReference type="InterPro" id="IPR012902">
    <property type="entry name" value="N_methyl_site"/>
</dbReference>
<dbReference type="InterPro" id="IPR011453">
    <property type="entry name" value="DUF1559"/>
</dbReference>
<dbReference type="AlphaFoldDB" id="A0A517SI30"/>
<keyword evidence="3" id="KW-1185">Reference proteome</keyword>
<reference evidence="2 3" key="1">
    <citation type="submission" date="2019-02" db="EMBL/GenBank/DDBJ databases">
        <title>Deep-cultivation of Planctomycetes and their phenomic and genomic characterization uncovers novel biology.</title>
        <authorList>
            <person name="Wiegand S."/>
            <person name="Jogler M."/>
            <person name="Boedeker C."/>
            <person name="Pinto D."/>
            <person name="Vollmers J."/>
            <person name="Rivas-Marin E."/>
            <person name="Kohn T."/>
            <person name="Peeters S.H."/>
            <person name="Heuer A."/>
            <person name="Rast P."/>
            <person name="Oberbeckmann S."/>
            <person name="Bunk B."/>
            <person name="Jeske O."/>
            <person name="Meyerdierks A."/>
            <person name="Storesund J.E."/>
            <person name="Kallscheuer N."/>
            <person name="Luecker S."/>
            <person name="Lage O.M."/>
            <person name="Pohl T."/>
            <person name="Merkel B.J."/>
            <person name="Hornburger P."/>
            <person name="Mueller R.-W."/>
            <person name="Bruemmer F."/>
            <person name="Labrenz M."/>
            <person name="Spormann A.M."/>
            <person name="Op den Camp H."/>
            <person name="Overmann J."/>
            <person name="Amann R."/>
            <person name="Jetten M.S.M."/>
            <person name="Mascher T."/>
            <person name="Medema M.H."/>
            <person name="Devos D.P."/>
            <person name="Kaster A.-K."/>
            <person name="Ovreas L."/>
            <person name="Rohde M."/>
            <person name="Galperin M.Y."/>
            <person name="Jogler C."/>
        </authorList>
    </citation>
    <scope>NUCLEOTIDE SEQUENCE [LARGE SCALE GENOMIC DNA]</scope>
    <source>
        <strain evidence="2 3">Pan44</strain>
    </source>
</reference>
<evidence type="ECO:0000313" key="2">
    <source>
        <dbReference type="EMBL" id="QDT55779.1"/>
    </source>
</evidence>
<dbReference type="InterPro" id="IPR045584">
    <property type="entry name" value="Pilin-like"/>
</dbReference>
<name>A0A517SI30_9PLAN</name>
<dbReference type="InterPro" id="IPR027558">
    <property type="entry name" value="Pre_pil_HX9DG_C"/>
</dbReference>
<dbReference type="Pfam" id="PF07963">
    <property type="entry name" value="N_methyl"/>
    <property type="match status" value="1"/>
</dbReference>
<dbReference type="Proteomes" id="UP000315700">
    <property type="component" value="Chromosome"/>
</dbReference>
<dbReference type="Gene3D" id="3.30.700.10">
    <property type="entry name" value="Glycoprotein, Type 4 Pilin"/>
    <property type="match status" value="1"/>
</dbReference>
<dbReference type="RefSeq" id="WP_197453455.1">
    <property type="nucleotide sequence ID" value="NZ_CP036271.1"/>
</dbReference>
<gene>
    <name evidence="2" type="primary">xcpT_41</name>
    <name evidence="2" type="ORF">Pan44_38270</name>
</gene>
<sequence>MSSLFRIRRGFTLIELLVVIAVIAVLVALLLPAVQQAREAARKTQCRNNLKQMGLAMHNYESAMRMFPKGGPAISLPDSAVANPTPANLNAWATMSRYASWGTVLLPYLDQGPLYNQWDMNLWYSQGSNVPLAQTRLAVFICPTNPKSQDLKANGDTPLSTTRLYGRNDYAGNWGERNLRCHPARCANSHSDQNDSAGRGPMRLLSESAVGVRDITDGLSNTVMLGEAPNAIFGQWAGHKNLMDQSAPLNGIISSTSPWDSCRPFGLVTPEGGLGCDPGHQDFHSFHTGGAFFLFCDGSVRWLNQNIDLKTFAGVLSRKGGEVLGEF</sequence>
<proteinExistence type="predicted"/>
<dbReference type="KEGG" id="ccos:Pan44_38270"/>
<dbReference type="NCBIfam" id="TIGR04294">
    <property type="entry name" value="pre_pil_HX9DG"/>
    <property type="match status" value="1"/>
</dbReference>
<organism evidence="2 3">
    <name type="scientific">Caulifigura coniformis</name>
    <dbReference type="NCBI Taxonomy" id="2527983"/>
    <lineage>
        <taxon>Bacteria</taxon>
        <taxon>Pseudomonadati</taxon>
        <taxon>Planctomycetota</taxon>
        <taxon>Planctomycetia</taxon>
        <taxon>Planctomycetales</taxon>
        <taxon>Planctomycetaceae</taxon>
        <taxon>Caulifigura</taxon>
    </lineage>
</organism>
<evidence type="ECO:0000313" key="3">
    <source>
        <dbReference type="Proteomes" id="UP000315700"/>
    </source>
</evidence>
<dbReference type="PROSITE" id="PS00409">
    <property type="entry name" value="PROKAR_NTER_METHYL"/>
    <property type="match status" value="1"/>
</dbReference>
<feature type="domain" description="DUF1559" evidence="1">
    <location>
        <begin position="35"/>
        <end position="309"/>
    </location>
</feature>
<dbReference type="Pfam" id="PF07596">
    <property type="entry name" value="SBP_bac_10"/>
    <property type="match status" value="1"/>
</dbReference>
<protein>
    <submittedName>
        <fullName evidence="2">Type II secretion system protein G</fullName>
    </submittedName>
</protein>
<accession>A0A517SI30</accession>